<feature type="compositionally biased region" description="Polar residues" evidence="2">
    <location>
        <begin position="218"/>
        <end position="234"/>
    </location>
</feature>
<evidence type="ECO:0000256" key="2">
    <source>
        <dbReference type="SAM" id="MobiDB-lite"/>
    </source>
</evidence>
<keyword evidence="1" id="KW-0175">Coiled coil</keyword>
<reference evidence="3 4" key="1">
    <citation type="submission" date="2015-11" db="EMBL/GenBank/DDBJ databases">
        <title>Genomic analysis of 38 Legionella species identifies large and diverse effector repertoires.</title>
        <authorList>
            <person name="Burstein D."/>
            <person name="Amaro F."/>
            <person name="Zusman T."/>
            <person name="Lifshitz Z."/>
            <person name="Cohen O."/>
            <person name="Gilbert J.A."/>
            <person name="Pupko T."/>
            <person name="Shuman H.A."/>
            <person name="Segal G."/>
        </authorList>
    </citation>
    <scope>NUCLEOTIDE SEQUENCE [LARGE SCALE GENOMIC DNA]</scope>
    <source>
        <strain evidence="3 4">Mt.St.Helens-4</strain>
    </source>
</reference>
<dbReference type="EMBL" id="LNYV01000013">
    <property type="protein sequence ID" value="KTD58281.1"/>
    <property type="molecule type" value="Genomic_DNA"/>
</dbReference>
<comment type="caution">
    <text evidence="3">The sequence shown here is derived from an EMBL/GenBank/DDBJ whole genome shotgun (WGS) entry which is preliminary data.</text>
</comment>
<evidence type="ECO:0000313" key="3">
    <source>
        <dbReference type="EMBL" id="KTD58281.1"/>
    </source>
</evidence>
<feature type="compositionally biased region" description="Basic and acidic residues" evidence="2">
    <location>
        <begin position="243"/>
        <end position="263"/>
    </location>
</feature>
<feature type="region of interest" description="Disordered" evidence="2">
    <location>
        <begin position="188"/>
        <end position="276"/>
    </location>
</feature>
<feature type="compositionally biased region" description="Basic and acidic residues" evidence="2">
    <location>
        <begin position="200"/>
        <end position="210"/>
    </location>
</feature>
<accession>A0A0W0YN15</accession>
<dbReference type="PATRIC" id="fig|28087.4.peg.948"/>
<protein>
    <submittedName>
        <fullName evidence="3">Coiled-coil protein</fullName>
    </submittedName>
</protein>
<organism evidence="3 4">
    <name type="scientific">Legionella sainthelensi</name>
    <dbReference type="NCBI Taxonomy" id="28087"/>
    <lineage>
        <taxon>Bacteria</taxon>
        <taxon>Pseudomonadati</taxon>
        <taxon>Pseudomonadota</taxon>
        <taxon>Gammaproteobacteria</taxon>
        <taxon>Legionellales</taxon>
        <taxon>Legionellaceae</taxon>
        <taxon>Legionella</taxon>
    </lineage>
</organism>
<dbReference type="AlphaFoldDB" id="A0A0W0YN15"/>
<dbReference type="RefSeq" id="WP_027272459.1">
    <property type="nucleotide sequence ID" value="NZ_CAAAJE010000002.1"/>
</dbReference>
<dbReference type="Gene3D" id="1.20.120.20">
    <property type="entry name" value="Apolipoprotein"/>
    <property type="match status" value="1"/>
</dbReference>
<dbReference type="Proteomes" id="UP000054621">
    <property type="component" value="Unassembled WGS sequence"/>
</dbReference>
<name>A0A0W0YN15_9GAMM</name>
<feature type="coiled-coil region" evidence="1">
    <location>
        <begin position="118"/>
        <end position="145"/>
    </location>
</feature>
<feature type="compositionally biased region" description="Basic and acidic residues" evidence="2">
    <location>
        <begin position="47"/>
        <end position="75"/>
    </location>
</feature>
<feature type="compositionally biased region" description="Basic and acidic residues" evidence="2">
    <location>
        <begin position="14"/>
        <end position="26"/>
    </location>
</feature>
<dbReference type="OrthoDB" id="5654342at2"/>
<feature type="region of interest" description="Disordered" evidence="2">
    <location>
        <begin position="1"/>
        <end position="87"/>
    </location>
</feature>
<feature type="compositionally biased region" description="Gly residues" evidence="2">
    <location>
        <begin position="266"/>
        <end position="276"/>
    </location>
</feature>
<dbReference type="eggNOG" id="ENOG5031EJG">
    <property type="taxonomic scope" value="Bacteria"/>
</dbReference>
<evidence type="ECO:0000313" key="4">
    <source>
        <dbReference type="Proteomes" id="UP000054621"/>
    </source>
</evidence>
<sequence length="276" mass="29457">MNENQDKSISQEPPKTDTTPKTDQTAKTDTVAPPKPDEITVPSTDGPKPDANKDKAKKGGEEATPSSDKKEKKGIDSGSQDPRMKLIDELSQMVQSINDDVNDALKSGMKKLGDKFAKTELGQALGDLKKELGEAKDRLKEAAIEGANEKWDELKNSESLKPIADTLSTIKNKVGDIGDQINSSAVGLVQSATEKVSNVAKKDGSTEEQGKNIGMDSPKSSDVSPTKSSASQKVQEIELQDMSSKRESTKEGPDLDKDKEMEQGGKSMGMGSGSSS</sequence>
<gene>
    <name evidence="3" type="ORF">Lsai_0888</name>
</gene>
<proteinExistence type="predicted"/>
<evidence type="ECO:0000256" key="1">
    <source>
        <dbReference type="SAM" id="Coils"/>
    </source>
</evidence>